<evidence type="ECO:0000256" key="1">
    <source>
        <dbReference type="SAM" id="SignalP"/>
    </source>
</evidence>
<sequence length="246" mass="25206">MKKLLTLTCIVALSHSSQAAITNLELGLSRADSGSRSFTNLGSLINTGETTSDGGNPQSSVYQISGLTLDSVGTADDSITLTLTLTGTGSAAIAGHGASFSYWGVNDGSGSASLVDEDESLAFAIGPISVNLGAGAVETAQATFLGFKGFGALNVATGETFDITGTTNNNATNVDAKGLPNDTSDTNVELYNFSGYEQGFTIAANSGAMRYGRVLTDIRIETTAIPEPSSCALLSLAGLTLLRRKR</sequence>
<keyword evidence="1" id="KW-0732">Signal</keyword>
<dbReference type="EMBL" id="JBHUJB010000040">
    <property type="protein sequence ID" value="MFD2159249.1"/>
    <property type="molecule type" value="Genomic_DNA"/>
</dbReference>
<dbReference type="Proteomes" id="UP001597389">
    <property type="component" value="Unassembled WGS sequence"/>
</dbReference>
<keyword evidence="3" id="KW-1185">Reference proteome</keyword>
<gene>
    <name evidence="2" type="ORF">ACFSW8_10100</name>
</gene>
<feature type="chain" id="PRO_5046833670" evidence="1">
    <location>
        <begin position="20"/>
        <end position="246"/>
    </location>
</feature>
<evidence type="ECO:0000313" key="2">
    <source>
        <dbReference type="EMBL" id="MFD2159249.1"/>
    </source>
</evidence>
<comment type="caution">
    <text evidence="2">The sequence shown here is derived from an EMBL/GenBank/DDBJ whole genome shotgun (WGS) entry which is preliminary data.</text>
</comment>
<proteinExistence type="predicted"/>
<reference evidence="3" key="1">
    <citation type="journal article" date="2019" name="Int. J. Syst. Evol. Microbiol.">
        <title>The Global Catalogue of Microorganisms (GCM) 10K type strain sequencing project: providing services to taxonomists for standard genome sequencing and annotation.</title>
        <authorList>
            <consortium name="The Broad Institute Genomics Platform"/>
            <consortium name="The Broad Institute Genome Sequencing Center for Infectious Disease"/>
            <person name="Wu L."/>
            <person name="Ma J."/>
        </authorList>
    </citation>
    <scope>NUCLEOTIDE SEQUENCE [LARGE SCALE GENOMIC DNA]</scope>
    <source>
        <strain evidence="3">CCUG 57942</strain>
    </source>
</reference>
<accession>A0ABW4ZBJ6</accession>
<name>A0ABW4ZBJ6_9BACT</name>
<dbReference type="InterPro" id="IPR013424">
    <property type="entry name" value="Ice-binding_C"/>
</dbReference>
<dbReference type="NCBIfam" id="TIGR02595">
    <property type="entry name" value="PEP_CTERM"/>
    <property type="match status" value="1"/>
</dbReference>
<protein>
    <submittedName>
        <fullName evidence="2">PEP-CTERM sorting domain-containing protein</fullName>
    </submittedName>
</protein>
<dbReference type="RefSeq" id="WP_377088503.1">
    <property type="nucleotide sequence ID" value="NZ_JBHSJL010000014.1"/>
</dbReference>
<organism evidence="2 3">
    <name type="scientific">Rubritalea tangerina</name>
    <dbReference type="NCBI Taxonomy" id="430798"/>
    <lineage>
        <taxon>Bacteria</taxon>
        <taxon>Pseudomonadati</taxon>
        <taxon>Verrucomicrobiota</taxon>
        <taxon>Verrucomicrobiia</taxon>
        <taxon>Verrucomicrobiales</taxon>
        <taxon>Rubritaleaceae</taxon>
        <taxon>Rubritalea</taxon>
    </lineage>
</organism>
<feature type="signal peptide" evidence="1">
    <location>
        <begin position="1"/>
        <end position="19"/>
    </location>
</feature>
<evidence type="ECO:0000313" key="3">
    <source>
        <dbReference type="Proteomes" id="UP001597389"/>
    </source>
</evidence>